<dbReference type="Pfam" id="PF02935">
    <property type="entry name" value="COX7C"/>
    <property type="match status" value="1"/>
</dbReference>
<dbReference type="PANTHER" id="PTHR13313">
    <property type="entry name" value="CYTOCHROME C OXIDASE SUBUNIT VIIC"/>
    <property type="match status" value="1"/>
</dbReference>
<dbReference type="InterPro" id="IPR036636">
    <property type="entry name" value="COX7C/Cox8_sf"/>
</dbReference>
<protein>
    <recommendedName>
        <fullName evidence="10">Cytochrome c oxidase subunit 8, mitochondrial</fullName>
    </recommendedName>
    <alternativeName>
        <fullName evidence="10">Cytochrome c oxidase polypeptide VIII</fullName>
    </alternativeName>
</protein>
<comment type="subcellular location">
    <subcellularLocation>
        <location evidence="1 10">Mitochondrion inner membrane</location>
        <topology evidence="1 10">Single-pass membrane protein</topology>
    </subcellularLocation>
</comment>
<dbReference type="AlphaFoldDB" id="A0A6A6TZ34"/>
<dbReference type="Gene3D" id="4.10.49.10">
    <property type="entry name" value="Cytochrome c oxidase subunit VIIc"/>
    <property type="match status" value="1"/>
</dbReference>
<dbReference type="InterPro" id="IPR004202">
    <property type="entry name" value="COX7C/Cox8"/>
</dbReference>
<evidence type="ECO:0000313" key="12">
    <source>
        <dbReference type="Proteomes" id="UP000799302"/>
    </source>
</evidence>
<evidence type="ECO:0000256" key="9">
    <source>
        <dbReference type="ARBA" id="ARBA00023136"/>
    </source>
</evidence>
<keyword evidence="5 10" id="KW-0999">Mitochondrion inner membrane</keyword>
<dbReference type="UniPathway" id="UPA00705"/>
<dbReference type="GO" id="GO:0045277">
    <property type="term" value="C:respiratory chain complex IV"/>
    <property type="evidence" value="ECO:0007669"/>
    <property type="project" value="UniProtKB-UniRule"/>
</dbReference>
<dbReference type="GO" id="GO:0006123">
    <property type="term" value="P:mitochondrial electron transport, cytochrome c to oxygen"/>
    <property type="evidence" value="ECO:0007669"/>
    <property type="project" value="UniProtKB-UniRule"/>
</dbReference>
<comment type="pathway">
    <text evidence="2 10">Energy metabolism; oxidative phosphorylation.</text>
</comment>
<sequence length="83" mass="9919">MVPRPALRPFTQLLARRGFQTTRTRSAGHQTHVDQFFHYPEGPRSNLPFNPLTRFFYIRYYAFWITAFSIPFASSYWMAVKEQ</sequence>
<evidence type="ECO:0000256" key="5">
    <source>
        <dbReference type="ARBA" id="ARBA00022792"/>
    </source>
</evidence>
<evidence type="ECO:0000256" key="1">
    <source>
        <dbReference type="ARBA" id="ARBA00004434"/>
    </source>
</evidence>
<evidence type="ECO:0000256" key="6">
    <source>
        <dbReference type="ARBA" id="ARBA00022946"/>
    </source>
</evidence>
<gene>
    <name evidence="11" type="ORF">BT63DRAFT_482289</name>
</gene>
<evidence type="ECO:0000313" key="11">
    <source>
        <dbReference type="EMBL" id="KAF2665335.1"/>
    </source>
</evidence>
<dbReference type="PANTHER" id="PTHR13313:SF0">
    <property type="entry name" value="CYTOCHROME C OXIDASE SUBUNIT 7C, MITOCHONDRIAL"/>
    <property type="match status" value="1"/>
</dbReference>
<evidence type="ECO:0000256" key="2">
    <source>
        <dbReference type="ARBA" id="ARBA00004673"/>
    </source>
</evidence>
<keyword evidence="8 10" id="KW-0496">Mitochondrion</keyword>
<name>A0A6A6TZ34_9PEZI</name>
<comment type="similarity">
    <text evidence="3 10">Belongs to the cytochrome c oxidase VIIc family.</text>
</comment>
<reference evidence="11" key="1">
    <citation type="journal article" date="2020" name="Stud. Mycol.">
        <title>101 Dothideomycetes genomes: a test case for predicting lifestyles and emergence of pathogens.</title>
        <authorList>
            <person name="Haridas S."/>
            <person name="Albert R."/>
            <person name="Binder M."/>
            <person name="Bloem J."/>
            <person name="Labutti K."/>
            <person name="Salamov A."/>
            <person name="Andreopoulos B."/>
            <person name="Baker S."/>
            <person name="Barry K."/>
            <person name="Bills G."/>
            <person name="Bluhm B."/>
            <person name="Cannon C."/>
            <person name="Castanera R."/>
            <person name="Culley D."/>
            <person name="Daum C."/>
            <person name="Ezra D."/>
            <person name="Gonzalez J."/>
            <person name="Henrissat B."/>
            <person name="Kuo A."/>
            <person name="Liang C."/>
            <person name="Lipzen A."/>
            <person name="Lutzoni F."/>
            <person name="Magnuson J."/>
            <person name="Mondo S."/>
            <person name="Nolan M."/>
            <person name="Ohm R."/>
            <person name="Pangilinan J."/>
            <person name="Park H.-J."/>
            <person name="Ramirez L."/>
            <person name="Alfaro M."/>
            <person name="Sun H."/>
            <person name="Tritt A."/>
            <person name="Yoshinaga Y."/>
            <person name="Zwiers L.-H."/>
            <person name="Turgeon B."/>
            <person name="Goodwin S."/>
            <person name="Spatafora J."/>
            <person name="Crous P."/>
            <person name="Grigoriev I."/>
        </authorList>
    </citation>
    <scope>NUCLEOTIDE SEQUENCE</scope>
    <source>
        <strain evidence="11">CBS 115976</strain>
    </source>
</reference>
<evidence type="ECO:0000256" key="8">
    <source>
        <dbReference type="ARBA" id="ARBA00023128"/>
    </source>
</evidence>
<dbReference type="EMBL" id="MU004240">
    <property type="protein sequence ID" value="KAF2665335.1"/>
    <property type="molecule type" value="Genomic_DNA"/>
</dbReference>
<dbReference type="OrthoDB" id="9974841at2759"/>
<evidence type="ECO:0000256" key="3">
    <source>
        <dbReference type="ARBA" id="ARBA00010514"/>
    </source>
</evidence>
<keyword evidence="6 10" id="KW-0809">Transit peptide</keyword>
<evidence type="ECO:0000256" key="7">
    <source>
        <dbReference type="ARBA" id="ARBA00022989"/>
    </source>
</evidence>
<dbReference type="Proteomes" id="UP000799302">
    <property type="component" value="Unassembled WGS sequence"/>
</dbReference>
<feature type="transmembrane region" description="Helical" evidence="10">
    <location>
        <begin position="58"/>
        <end position="79"/>
    </location>
</feature>
<comment type="function">
    <text evidence="10">Component of the cytochrome c oxidase, the last enzyme in the mitochondrial electron transport chain which drives oxidative phosphorylation. The respiratory chain contains 3 multisubunit complexes succinate dehydrogenase (complex II, CII), ubiquinol-cytochrome c oxidoreductase (cytochrome b-c1 complex, complex III, CIII) and cytochrome c oxidase (complex IV, CIV), that cooperate to transfer electrons derived from NADH and succinate to molecular oxygen, creating an electrochemical gradient over the inner membrane that drives transmembrane transport and the ATP synthase. Cytochrome c oxidase is the component of the respiratory chain that catalyzes the reduction of oxygen to water. Electrons originating from reduced cytochrome c in the intermembrane space (IMS) are transferred via the dinuclear copper A center (CU(A)) of subunit 2 and heme A of subunit 1 to the active site in subunit 1, a binuclear center (BNC) formed by heme A3 and copper B (CU(B)). The BNC reduces molecular oxygen to 2 water molecules using 4 electrons from cytochrome c in the IMS and 4 protons from the mitochondrial matrix.</text>
</comment>
<keyword evidence="12" id="KW-1185">Reference proteome</keyword>
<evidence type="ECO:0000256" key="10">
    <source>
        <dbReference type="RuleBase" id="RU368123"/>
    </source>
</evidence>
<organism evidence="11 12">
    <name type="scientific">Microthyrium microscopicum</name>
    <dbReference type="NCBI Taxonomy" id="703497"/>
    <lineage>
        <taxon>Eukaryota</taxon>
        <taxon>Fungi</taxon>
        <taxon>Dikarya</taxon>
        <taxon>Ascomycota</taxon>
        <taxon>Pezizomycotina</taxon>
        <taxon>Dothideomycetes</taxon>
        <taxon>Dothideomycetes incertae sedis</taxon>
        <taxon>Microthyriales</taxon>
        <taxon>Microthyriaceae</taxon>
        <taxon>Microthyrium</taxon>
    </lineage>
</organism>
<keyword evidence="4 10" id="KW-0812">Transmembrane</keyword>
<keyword evidence="9 10" id="KW-0472">Membrane</keyword>
<proteinExistence type="inferred from homology"/>
<accession>A0A6A6TZ34</accession>
<comment type="subunit">
    <text evidence="10">Component of the cytochrome c oxidase (complex IV, CIV), a multisubunit enzyme composed of a catalytic core of 3 subunits and several supernumerary subunits. The complex exists as a monomer or a dimer and forms supercomplexes (SCs) in the inner mitochondrial membrane with ubiquinol-cytochrome c oxidoreductase (cytochrome b-c1 complex, complex III, CIII).</text>
</comment>
<evidence type="ECO:0000256" key="4">
    <source>
        <dbReference type="ARBA" id="ARBA00022692"/>
    </source>
</evidence>
<dbReference type="GO" id="GO:0005743">
    <property type="term" value="C:mitochondrial inner membrane"/>
    <property type="evidence" value="ECO:0007669"/>
    <property type="project" value="UniProtKB-SubCell"/>
</dbReference>
<keyword evidence="7 10" id="KW-1133">Transmembrane helix</keyword>